<dbReference type="GeneID" id="9096414"/>
<organism evidence="2 3">
    <name type="scientific">Paracoccidioides lutzii (strain ATCC MYA-826 / Pb01)</name>
    <name type="common">Paracoccidioides brasiliensis</name>
    <dbReference type="NCBI Taxonomy" id="502779"/>
    <lineage>
        <taxon>Eukaryota</taxon>
        <taxon>Fungi</taxon>
        <taxon>Dikarya</taxon>
        <taxon>Ascomycota</taxon>
        <taxon>Pezizomycotina</taxon>
        <taxon>Eurotiomycetes</taxon>
        <taxon>Eurotiomycetidae</taxon>
        <taxon>Onygenales</taxon>
        <taxon>Ajellomycetaceae</taxon>
        <taxon>Paracoccidioides</taxon>
    </lineage>
</organism>
<dbReference type="KEGG" id="pbl:PAAG_04898"/>
<accession>C1H1W2</accession>
<reference evidence="2 3" key="1">
    <citation type="journal article" date="2011" name="PLoS Genet.">
        <title>Comparative genomic analysis of human fungal pathogens causing paracoccidioidomycosis.</title>
        <authorList>
            <person name="Desjardins C.A."/>
            <person name="Champion M.D."/>
            <person name="Holder J.W."/>
            <person name="Muszewska A."/>
            <person name="Goldberg J."/>
            <person name="Bailao A.M."/>
            <person name="Brigido M.M."/>
            <person name="Ferreira M.E."/>
            <person name="Garcia A.M."/>
            <person name="Grynberg M."/>
            <person name="Gujja S."/>
            <person name="Heiman D.I."/>
            <person name="Henn M.R."/>
            <person name="Kodira C.D."/>
            <person name="Leon-Narvaez H."/>
            <person name="Longo L.V."/>
            <person name="Ma L.J."/>
            <person name="Malavazi I."/>
            <person name="Matsuo A.L."/>
            <person name="Morais F.V."/>
            <person name="Pereira M."/>
            <person name="Rodriguez-Brito S."/>
            <person name="Sakthikumar S."/>
            <person name="Salem-Izacc S.M."/>
            <person name="Sykes S.M."/>
            <person name="Teixeira M.M."/>
            <person name="Vallejo M.C."/>
            <person name="Walter M.E."/>
            <person name="Yandava C."/>
            <person name="Young S."/>
            <person name="Zeng Q."/>
            <person name="Zucker J."/>
            <person name="Felipe M.S."/>
            <person name="Goldman G.H."/>
            <person name="Haas B.J."/>
            <person name="McEwen J.G."/>
            <person name="Nino-Vega G."/>
            <person name="Puccia R."/>
            <person name="San-Blas G."/>
            <person name="Soares C.M."/>
            <person name="Birren B.W."/>
            <person name="Cuomo C.A."/>
        </authorList>
    </citation>
    <scope>NUCLEOTIDE SEQUENCE [LARGE SCALE GENOMIC DNA]</scope>
    <source>
        <strain evidence="3">ATCC MYA-826 / Pb01</strain>
    </source>
</reference>
<dbReference type="AlphaFoldDB" id="C1H1W2"/>
<dbReference type="RefSeq" id="XP_002793369.2">
    <property type="nucleotide sequence ID" value="XM_002793323.2"/>
</dbReference>
<evidence type="ECO:0000256" key="1">
    <source>
        <dbReference type="SAM" id="MobiDB-lite"/>
    </source>
</evidence>
<dbReference type="OrthoDB" id="10450001at2759"/>
<protein>
    <submittedName>
        <fullName evidence="2">Uncharacterized protein</fullName>
    </submittedName>
</protein>
<dbReference type="HOGENOM" id="CLU_2360288_0_0_1"/>
<evidence type="ECO:0000313" key="3">
    <source>
        <dbReference type="Proteomes" id="UP000002059"/>
    </source>
</evidence>
<proteinExistence type="predicted"/>
<keyword evidence="3" id="KW-1185">Reference proteome</keyword>
<feature type="region of interest" description="Disordered" evidence="1">
    <location>
        <begin position="33"/>
        <end position="56"/>
    </location>
</feature>
<name>C1H1W2_PARBA</name>
<dbReference type="VEuPathDB" id="FungiDB:PAAG_04898"/>
<feature type="compositionally biased region" description="Polar residues" evidence="1">
    <location>
        <begin position="39"/>
        <end position="48"/>
    </location>
</feature>
<gene>
    <name evidence="2" type="ORF">PAAG_04898</name>
</gene>
<dbReference type="Proteomes" id="UP000002059">
    <property type="component" value="Partially assembled WGS sequence"/>
</dbReference>
<dbReference type="EMBL" id="KN294003">
    <property type="protein sequence ID" value="EEH33849.2"/>
    <property type="molecule type" value="Genomic_DNA"/>
</dbReference>
<evidence type="ECO:0000313" key="2">
    <source>
        <dbReference type="EMBL" id="EEH33849.2"/>
    </source>
</evidence>
<sequence length="96" mass="11207">MAGPFRIIISNWQTRSGSRKTGLDEVDHMHYHRTKQPHRSTYCQSNGSRARKGRREIRPLQFAPNFDEVETQMEPEGKLCQRTLVRDLVIRGGERV</sequence>
<dbReference type="eggNOG" id="ENOG502RQSJ">
    <property type="taxonomic scope" value="Eukaryota"/>
</dbReference>